<dbReference type="GO" id="GO:0042742">
    <property type="term" value="P:defense response to bacterium"/>
    <property type="evidence" value="ECO:0007669"/>
    <property type="project" value="UniProtKB-KW"/>
</dbReference>
<dbReference type="InterPro" id="IPR001916">
    <property type="entry name" value="Glyco_hydro_22"/>
</dbReference>
<evidence type="ECO:0000259" key="7">
    <source>
        <dbReference type="PROSITE" id="PS00128"/>
    </source>
</evidence>
<dbReference type="GO" id="GO:0003796">
    <property type="term" value="F:lysozyme activity"/>
    <property type="evidence" value="ECO:0007669"/>
    <property type="project" value="UniProtKB-EC"/>
</dbReference>
<evidence type="ECO:0000313" key="8">
    <source>
        <dbReference type="EMBL" id="SBP70433.1"/>
    </source>
</evidence>
<proteinExistence type="inferred from homology"/>
<reference evidence="8" key="1">
    <citation type="submission" date="2016-05" db="EMBL/GenBank/DDBJ databases">
        <authorList>
            <person name="Lavstsen T."/>
            <person name="Jespersen J.S."/>
        </authorList>
    </citation>
    <scope>NUCLEOTIDE SEQUENCE</scope>
    <source>
        <tissue evidence="8">Brain</tissue>
    </source>
</reference>
<dbReference type="PROSITE" id="PS00128">
    <property type="entry name" value="GLYCOSYL_HYDROL_F22_1"/>
    <property type="match status" value="1"/>
</dbReference>
<feature type="region of interest" description="Disordered" evidence="6">
    <location>
        <begin position="1"/>
        <end position="21"/>
    </location>
</feature>
<feature type="domain" description="Glycosyl hydrolases family 22 (GH22)" evidence="7">
    <location>
        <begin position="135"/>
        <end position="153"/>
    </location>
</feature>
<sequence length="188" mass="21460">HEVKQDEEDKNRSEDVVQEQNLQFEPLVSKDQNQLRNTQSSRKNTMKILVVLLLLTLADGKSFERCEWARMLKAAAMDGYRGISLANWVCLTKWESQFNTQAINHNKDKSTDYGIFQINSRWWCDDGQTRSANGCNIRCSDLLTDNISTAIRCAKRVVGDPQGIEAWVGWRVHCKNQDVSTYLSGCGL</sequence>
<feature type="compositionally biased region" description="Basic and acidic residues" evidence="6">
    <location>
        <begin position="1"/>
        <end position="15"/>
    </location>
</feature>
<dbReference type="GO" id="GO:0031640">
    <property type="term" value="P:killing of cells of another organism"/>
    <property type="evidence" value="ECO:0007669"/>
    <property type="project" value="UniProtKB-KW"/>
</dbReference>
<dbReference type="SUPFAM" id="SSF53955">
    <property type="entry name" value="Lysozyme-like"/>
    <property type="match status" value="1"/>
</dbReference>
<protein>
    <recommendedName>
        <fullName evidence="2">lysozyme</fullName>
        <ecNumber evidence="2">3.2.1.17</ecNumber>
    </recommendedName>
</protein>
<dbReference type="PROSITE" id="PS51348">
    <property type="entry name" value="GLYCOSYL_HYDROL_F22_2"/>
    <property type="match status" value="1"/>
</dbReference>
<dbReference type="SMART" id="SM00263">
    <property type="entry name" value="LYZ1"/>
    <property type="match status" value="1"/>
</dbReference>
<evidence type="ECO:0000256" key="6">
    <source>
        <dbReference type="SAM" id="MobiDB-lite"/>
    </source>
</evidence>
<dbReference type="PANTHER" id="PTHR11407">
    <property type="entry name" value="LYSOZYME C"/>
    <property type="match status" value="1"/>
</dbReference>
<evidence type="ECO:0000256" key="5">
    <source>
        <dbReference type="RuleBase" id="RU004440"/>
    </source>
</evidence>
<dbReference type="EC" id="3.2.1.17" evidence="2"/>
<dbReference type="AlphaFoldDB" id="A0A1A8BUE9"/>
<keyword evidence="3" id="KW-0929">Antimicrobial</keyword>
<dbReference type="InterPro" id="IPR000974">
    <property type="entry name" value="Glyco_hydro_22_lys"/>
</dbReference>
<dbReference type="InterPro" id="IPR023346">
    <property type="entry name" value="Lysozyme-like_dom_sf"/>
</dbReference>
<dbReference type="PRINTS" id="PR00135">
    <property type="entry name" value="LYZLACT"/>
</dbReference>
<dbReference type="EMBL" id="HADZ01006492">
    <property type="protein sequence ID" value="SBP70433.1"/>
    <property type="molecule type" value="Transcribed_RNA"/>
</dbReference>
<evidence type="ECO:0000256" key="1">
    <source>
        <dbReference type="ARBA" id="ARBA00010859"/>
    </source>
</evidence>
<evidence type="ECO:0000256" key="4">
    <source>
        <dbReference type="ARBA" id="ARBA00023157"/>
    </source>
</evidence>
<organism evidence="8">
    <name type="scientific">Nothobranchius kadleci</name>
    <name type="common">African annual killifish</name>
    <dbReference type="NCBI Taxonomy" id="1051664"/>
    <lineage>
        <taxon>Eukaryota</taxon>
        <taxon>Metazoa</taxon>
        <taxon>Chordata</taxon>
        <taxon>Craniata</taxon>
        <taxon>Vertebrata</taxon>
        <taxon>Euteleostomi</taxon>
        <taxon>Actinopterygii</taxon>
        <taxon>Neopterygii</taxon>
        <taxon>Teleostei</taxon>
        <taxon>Neoteleostei</taxon>
        <taxon>Acanthomorphata</taxon>
        <taxon>Ovalentaria</taxon>
        <taxon>Atherinomorphae</taxon>
        <taxon>Cyprinodontiformes</taxon>
        <taxon>Nothobranchiidae</taxon>
        <taxon>Nothobranchius</taxon>
    </lineage>
</organism>
<dbReference type="FunFam" id="1.10.530.10:FF:000001">
    <property type="entry name" value="Lysozyme C"/>
    <property type="match status" value="1"/>
</dbReference>
<evidence type="ECO:0000256" key="3">
    <source>
        <dbReference type="ARBA" id="ARBA00022638"/>
    </source>
</evidence>
<dbReference type="CDD" id="cd16897">
    <property type="entry name" value="LYZ_C"/>
    <property type="match status" value="1"/>
</dbReference>
<dbReference type="Pfam" id="PF00062">
    <property type="entry name" value="Lys"/>
    <property type="match status" value="1"/>
</dbReference>
<reference evidence="8" key="2">
    <citation type="submission" date="2016-06" db="EMBL/GenBank/DDBJ databases">
        <title>The genome of a short-lived fish provides insights into sex chromosome evolution and the genetic control of aging.</title>
        <authorList>
            <person name="Reichwald K."/>
            <person name="Felder M."/>
            <person name="Petzold A."/>
            <person name="Koch P."/>
            <person name="Groth M."/>
            <person name="Platzer M."/>
        </authorList>
    </citation>
    <scope>NUCLEOTIDE SEQUENCE</scope>
    <source>
        <tissue evidence="8">Brain</tissue>
    </source>
</reference>
<dbReference type="PRINTS" id="PR00137">
    <property type="entry name" value="LYSOZYME"/>
</dbReference>
<name>A0A1A8BUE9_NOTKA</name>
<keyword evidence="3" id="KW-0081">Bacteriolytic enzyme</keyword>
<feature type="non-terminal residue" evidence="8">
    <location>
        <position position="1"/>
    </location>
</feature>
<evidence type="ECO:0000256" key="2">
    <source>
        <dbReference type="ARBA" id="ARBA00012732"/>
    </source>
</evidence>
<dbReference type="InterPro" id="IPR019799">
    <property type="entry name" value="Glyco_hydro_22_CS"/>
</dbReference>
<comment type="similarity">
    <text evidence="1 5">Belongs to the glycosyl hydrolase 22 family.</text>
</comment>
<dbReference type="Gene3D" id="1.10.530.10">
    <property type="match status" value="1"/>
</dbReference>
<dbReference type="PANTHER" id="PTHR11407:SF63">
    <property type="entry name" value="LYSOZYME C"/>
    <property type="match status" value="1"/>
</dbReference>
<accession>A0A1A8BUE9</accession>
<keyword evidence="4" id="KW-1015">Disulfide bond</keyword>
<gene>
    <name evidence="8" type="primary">LYZ</name>
</gene>